<evidence type="ECO:0000256" key="4">
    <source>
        <dbReference type="SAM" id="SignalP"/>
    </source>
</evidence>
<dbReference type="Proteomes" id="UP001231518">
    <property type="component" value="Chromosome 2"/>
</dbReference>
<keyword evidence="2" id="KW-0349">Heme</keyword>
<keyword evidence="2" id="KW-0408">Iron</keyword>
<dbReference type="InterPro" id="IPR019791">
    <property type="entry name" value="Haem_peroxidase_animal"/>
</dbReference>
<keyword evidence="6" id="KW-1185">Reference proteome</keyword>
<dbReference type="GO" id="GO:0004601">
    <property type="term" value="F:peroxidase activity"/>
    <property type="evidence" value="ECO:0007669"/>
    <property type="project" value="UniProtKB-KW"/>
</dbReference>
<dbReference type="EMBL" id="JARGEI010000002">
    <property type="protein sequence ID" value="KAJ8735927.1"/>
    <property type="molecule type" value="Genomic_DNA"/>
</dbReference>
<dbReference type="InterPro" id="IPR037120">
    <property type="entry name" value="Haem_peroxidase_sf_animal"/>
</dbReference>
<feature type="compositionally biased region" description="Basic and acidic residues" evidence="3">
    <location>
        <begin position="674"/>
        <end position="688"/>
    </location>
</feature>
<dbReference type="Gene3D" id="1.10.640.10">
    <property type="entry name" value="Haem peroxidase domain superfamily, animal type"/>
    <property type="match status" value="1"/>
</dbReference>
<dbReference type="AlphaFoldDB" id="A0AAD8E034"/>
<dbReference type="GO" id="GO:0006979">
    <property type="term" value="P:response to oxidative stress"/>
    <property type="evidence" value="ECO:0007669"/>
    <property type="project" value="InterPro"/>
</dbReference>
<dbReference type="GO" id="GO:0020037">
    <property type="term" value="F:heme binding"/>
    <property type="evidence" value="ECO:0007669"/>
    <property type="project" value="InterPro"/>
</dbReference>
<evidence type="ECO:0000313" key="5">
    <source>
        <dbReference type="EMBL" id="KAJ8735927.1"/>
    </source>
</evidence>
<dbReference type="SUPFAM" id="SSF48113">
    <property type="entry name" value="Heme-dependent peroxidases"/>
    <property type="match status" value="1"/>
</dbReference>
<evidence type="ECO:0000313" key="6">
    <source>
        <dbReference type="Proteomes" id="UP001231518"/>
    </source>
</evidence>
<feature type="chain" id="PRO_5042104324" description="Peroxidase" evidence="4">
    <location>
        <begin position="18"/>
        <end position="728"/>
    </location>
</feature>
<name>A0AAD8E034_MYTSE</name>
<organism evidence="5 6">
    <name type="scientific">Mythimna separata</name>
    <name type="common">Oriental armyworm</name>
    <name type="synonym">Pseudaletia separata</name>
    <dbReference type="NCBI Taxonomy" id="271217"/>
    <lineage>
        <taxon>Eukaryota</taxon>
        <taxon>Metazoa</taxon>
        <taxon>Ecdysozoa</taxon>
        <taxon>Arthropoda</taxon>
        <taxon>Hexapoda</taxon>
        <taxon>Insecta</taxon>
        <taxon>Pterygota</taxon>
        <taxon>Neoptera</taxon>
        <taxon>Endopterygota</taxon>
        <taxon>Lepidoptera</taxon>
        <taxon>Glossata</taxon>
        <taxon>Ditrysia</taxon>
        <taxon>Noctuoidea</taxon>
        <taxon>Noctuidae</taxon>
        <taxon>Noctuinae</taxon>
        <taxon>Hadenini</taxon>
        <taxon>Mythimna</taxon>
    </lineage>
</organism>
<feature type="binding site" description="axial binding residue" evidence="2">
    <location>
        <position position="412"/>
    </location>
    <ligand>
        <name>heme b</name>
        <dbReference type="ChEBI" id="CHEBI:60344"/>
    </ligand>
    <ligandPart>
        <name>Fe</name>
        <dbReference type="ChEBI" id="CHEBI:18248"/>
    </ligandPart>
</feature>
<proteinExistence type="predicted"/>
<keyword evidence="2" id="KW-0479">Metal-binding</keyword>
<gene>
    <name evidence="5" type="ORF">PYW07_007547</name>
</gene>
<dbReference type="Pfam" id="PF03098">
    <property type="entry name" value="An_peroxidase"/>
    <property type="match status" value="1"/>
</dbReference>
<keyword evidence="1" id="KW-0560">Oxidoreductase</keyword>
<keyword evidence="4" id="KW-0732">Signal</keyword>
<comment type="caution">
    <text evidence="5">The sequence shown here is derived from an EMBL/GenBank/DDBJ whole genome shotgun (WGS) entry which is preliminary data.</text>
</comment>
<dbReference type="PRINTS" id="PR00457">
    <property type="entry name" value="ANPEROXIDASE"/>
</dbReference>
<protein>
    <recommendedName>
        <fullName evidence="7">Peroxidase</fullName>
    </recommendedName>
</protein>
<evidence type="ECO:0000256" key="1">
    <source>
        <dbReference type="ARBA" id="ARBA00022559"/>
    </source>
</evidence>
<evidence type="ECO:0000256" key="2">
    <source>
        <dbReference type="PIRSR" id="PIRSR619791-2"/>
    </source>
</evidence>
<dbReference type="InterPro" id="IPR010255">
    <property type="entry name" value="Haem_peroxidase_sf"/>
</dbReference>
<evidence type="ECO:0000256" key="3">
    <source>
        <dbReference type="SAM" id="MobiDB-lite"/>
    </source>
</evidence>
<evidence type="ECO:0008006" key="7">
    <source>
        <dbReference type="Google" id="ProtNLM"/>
    </source>
</evidence>
<sequence>MIVKFACYLVLAHFVVSQVIYDAYFGKPIKDERGKQLESLNLTGPCTIKVEPCRKHEGRRIDGTCVNPKYPSRGGSPTPLLRMRPAKFGLGNMLRPAMNGSELPSARLLRTKILSDGYPEDHQFNTLATHVFVFSTVDVADLTVLLRYAVASDCCLGNTPNRVNPLCIPIPVPQDDPYLRRTGIRCMNLTRFSTYQEMGCIPNTLPAERYNLPTPIQDLSIVYGYSDVREKQIRTYQGGLLKSDKKDGVERPPGTAPVCLNNRRPVENACYEFGDFYDGNVLSGIYLTAMFFYREHNRLARKLSALNPCWDDQKLFETARQINIAQWQFMLYYELMAEILGPKNALETGVIYDTNGYVNDFDERHKPGVYHEYLNALETGVIYDTNGYVNDFDEQHKPGVYHEYLVGTRWFHTFQDGRTDLYSNKGKYLGTRTTVDDELRSGILEVNNTEADLTQGAFRQPAAKFDYTIEPDIAERVLGELQSASDLSAIDIMRGRDQGLPPYNEYRKICGMPVAHKFKDFEDTIYPDKVEQLRRIYDGEVDDMELMVAIYSERLLHGAWVGPTLFCIMVENLVNWRRSDRFFFENGYSGAALTLPQLNEVRSTSVARLLCDNGDGVDEIQPKALLNVSKKNKIIPCKEIPGMDLYKWLDEKCYPAKKDQYDYPATKDQYDYPAKKDQYDYPAKKHQYDYPAGKDQNDYSVKDQYEDNLKTNNYNPFWGGSQYDYKKK</sequence>
<feature type="signal peptide" evidence="4">
    <location>
        <begin position="1"/>
        <end position="17"/>
    </location>
</feature>
<reference evidence="5" key="1">
    <citation type="submission" date="2023-03" db="EMBL/GenBank/DDBJ databases">
        <title>Chromosome-level genomes of two armyworms, Mythimna separata and Mythimna loreyi, provide insights into the biosynthesis and reception of sex pheromones.</title>
        <authorList>
            <person name="Zhao H."/>
        </authorList>
    </citation>
    <scope>NUCLEOTIDE SEQUENCE</scope>
    <source>
        <strain evidence="5">BeijingLab</strain>
        <tissue evidence="5">Pupa</tissue>
    </source>
</reference>
<feature type="compositionally biased region" description="Basic and acidic residues" evidence="3">
    <location>
        <begin position="695"/>
        <end position="706"/>
    </location>
</feature>
<dbReference type="PANTHER" id="PTHR11475">
    <property type="entry name" value="OXIDASE/PEROXIDASE"/>
    <property type="match status" value="1"/>
</dbReference>
<accession>A0AAD8E034</accession>
<dbReference type="PROSITE" id="PS50292">
    <property type="entry name" value="PEROXIDASE_3"/>
    <property type="match status" value="1"/>
</dbReference>
<feature type="region of interest" description="Disordered" evidence="3">
    <location>
        <begin position="674"/>
        <end position="706"/>
    </location>
</feature>
<keyword evidence="1" id="KW-0575">Peroxidase</keyword>
<dbReference type="PANTHER" id="PTHR11475:SF86">
    <property type="entry name" value="PEROXIDASE"/>
    <property type="match status" value="1"/>
</dbReference>
<dbReference type="GO" id="GO:0046872">
    <property type="term" value="F:metal ion binding"/>
    <property type="evidence" value="ECO:0007669"/>
    <property type="project" value="UniProtKB-KW"/>
</dbReference>